<feature type="chain" id="PRO_5009581354" description="DUF4412 domain-containing protein" evidence="1">
    <location>
        <begin position="22"/>
        <end position="238"/>
    </location>
</feature>
<gene>
    <name evidence="2" type="ORF">A2Y82_02215</name>
</gene>
<protein>
    <recommendedName>
        <fullName evidence="4">DUF4412 domain-containing protein</fullName>
    </recommendedName>
</protein>
<evidence type="ECO:0000313" key="2">
    <source>
        <dbReference type="EMBL" id="OGY41223.1"/>
    </source>
</evidence>
<dbReference type="EMBL" id="MHHZ01000021">
    <property type="protein sequence ID" value="OGY41223.1"/>
    <property type="molecule type" value="Genomic_DNA"/>
</dbReference>
<name>A0A1G1XMA9_9BACT</name>
<reference evidence="2 3" key="1">
    <citation type="journal article" date="2016" name="Nat. Commun.">
        <title>Thousands of microbial genomes shed light on interconnected biogeochemical processes in an aquifer system.</title>
        <authorList>
            <person name="Anantharaman K."/>
            <person name="Brown C.T."/>
            <person name="Hug L.A."/>
            <person name="Sharon I."/>
            <person name="Castelle C.J."/>
            <person name="Probst A.J."/>
            <person name="Thomas B.C."/>
            <person name="Singh A."/>
            <person name="Wilkins M.J."/>
            <person name="Karaoz U."/>
            <person name="Brodie E.L."/>
            <person name="Williams K.H."/>
            <person name="Hubbard S.S."/>
            <person name="Banfield J.F."/>
        </authorList>
    </citation>
    <scope>NUCLEOTIDE SEQUENCE [LARGE SCALE GENOMIC DNA]</scope>
</reference>
<comment type="caution">
    <text evidence="2">The sequence shown here is derived from an EMBL/GenBank/DDBJ whole genome shotgun (WGS) entry which is preliminary data.</text>
</comment>
<dbReference type="AlphaFoldDB" id="A0A1G1XMA9"/>
<evidence type="ECO:0000313" key="3">
    <source>
        <dbReference type="Proteomes" id="UP000176498"/>
    </source>
</evidence>
<accession>A0A1G1XMA9</accession>
<feature type="signal peptide" evidence="1">
    <location>
        <begin position="1"/>
        <end position="21"/>
    </location>
</feature>
<sequence>MSFNKKFLSLILCLFCVISLAGCKKNYVQDGEDQLVMNGNNMAETENLNDLLNRAQKVSNISYEVKIIEPDGKTIPQQIWLKDKKMRFKAMVDSKETISIFDQDNNFIYIYTPSENKALKMSLHLGQDTEKSIIDTAVALENYQPEIIGKETIDNKNCLIVQYKFGGYLTKEWLWKKYGLPVKIESETPDGKVISSYENFNFNPIADNMFELPGGIEITDLSASLPDINNLNLENIKK</sequence>
<proteinExistence type="predicted"/>
<organism evidence="2 3">
    <name type="scientific">Candidatus Buchananbacteria bacterium RBG_13_36_9</name>
    <dbReference type="NCBI Taxonomy" id="1797530"/>
    <lineage>
        <taxon>Bacteria</taxon>
        <taxon>Candidatus Buchananiibacteriota</taxon>
    </lineage>
</organism>
<evidence type="ECO:0008006" key="4">
    <source>
        <dbReference type="Google" id="ProtNLM"/>
    </source>
</evidence>
<dbReference type="Gene3D" id="2.50.20.10">
    <property type="entry name" value="Lipoprotein localisation LolA/LolB/LppX"/>
    <property type="match status" value="1"/>
</dbReference>
<dbReference type="Proteomes" id="UP000176498">
    <property type="component" value="Unassembled WGS sequence"/>
</dbReference>
<evidence type="ECO:0000256" key="1">
    <source>
        <dbReference type="SAM" id="SignalP"/>
    </source>
</evidence>
<dbReference type="PROSITE" id="PS51257">
    <property type="entry name" value="PROKAR_LIPOPROTEIN"/>
    <property type="match status" value="1"/>
</dbReference>
<keyword evidence="1" id="KW-0732">Signal</keyword>